<evidence type="ECO:0000259" key="10">
    <source>
        <dbReference type="PROSITE" id="PS50893"/>
    </source>
</evidence>
<dbReference type="Proteomes" id="UP000712157">
    <property type="component" value="Unassembled WGS sequence"/>
</dbReference>
<feature type="domain" description="ABC transporter" evidence="10">
    <location>
        <begin position="8"/>
        <end position="500"/>
    </location>
</feature>
<dbReference type="InterPro" id="IPR003593">
    <property type="entry name" value="AAA+_ATPase"/>
</dbReference>
<keyword evidence="5" id="KW-0677">Repeat</keyword>
<keyword evidence="7 11" id="KW-0067">ATP-binding</keyword>
<evidence type="ECO:0000256" key="3">
    <source>
        <dbReference type="ARBA" id="ARBA00022475"/>
    </source>
</evidence>
<dbReference type="Gene3D" id="3.40.50.300">
    <property type="entry name" value="P-loop containing nucleotide triphosphate hydrolases"/>
    <property type="match status" value="2"/>
</dbReference>
<keyword evidence="4" id="KW-0762">Sugar transport</keyword>
<evidence type="ECO:0000256" key="8">
    <source>
        <dbReference type="ARBA" id="ARBA00022967"/>
    </source>
</evidence>
<dbReference type="AlphaFoldDB" id="A0A949JW98"/>
<dbReference type="InterPro" id="IPR050107">
    <property type="entry name" value="ABC_carbohydrate_import_ATPase"/>
</dbReference>
<keyword evidence="3" id="KW-1003">Cell membrane</keyword>
<evidence type="ECO:0000313" key="12">
    <source>
        <dbReference type="Proteomes" id="UP000712157"/>
    </source>
</evidence>
<dbReference type="PROSITE" id="PS00211">
    <property type="entry name" value="ABC_TRANSPORTER_1"/>
    <property type="match status" value="1"/>
</dbReference>
<evidence type="ECO:0000256" key="7">
    <source>
        <dbReference type="ARBA" id="ARBA00022840"/>
    </source>
</evidence>
<dbReference type="RefSeq" id="WP_238720422.1">
    <property type="nucleotide sequence ID" value="NZ_JAHQCW010000002.1"/>
</dbReference>
<dbReference type="SUPFAM" id="SSF52540">
    <property type="entry name" value="P-loop containing nucleoside triphosphate hydrolases"/>
    <property type="match status" value="2"/>
</dbReference>
<dbReference type="GO" id="GO:0005524">
    <property type="term" value="F:ATP binding"/>
    <property type="evidence" value="ECO:0007669"/>
    <property type="project" value="UniProtKB-KW"/>
</dbReference>
<dbReference type="PANTHER" id="PTHR43790">
    <property type="entry name" value="CARBOHYDRATE TRANSPORT ATP-BINDING PROTEIN MG119-RELATED"/>
    <property type="match status" value="1"/>
</dbReference>
<dbReference type="PANTHER" id="PTHR43790:SF3">
    <property type="entry name" value="D-ALLOSE IMPORT ATP-BINDING PROTEIN ALSA-RELATED"/>
    <property type="match status" value="1"/>
</dbReference>
<protein>
    <submittedName>
        <fullName evidence="11">Sugar ABC transporter ATP-binding protein</fullName>
    </submittedName>
</protein>
<proteinExistence type="predicted"/>
<dbReference type="CDD" id="cd03216">
    <property type="entry name" value="ABC_Carb_Monos_I"/>
    <property type="match status" value="1"/>
</dbReference>
<keyword evidence="6" id="KW-0547">Nucleotide-binding</keyword>
<accession>A0A949JW98</accession>
<dbReference type="FunFam" id="3.40.50.300:FF:000127">
    <property type="entry name" value="Ribose import ATP-binding protein RbsA"/>
    <property type="match status" value="1"/>
</dbReference>
<dbReference type="GO" id="GO:0005886">
    <property type="term" value="C:plasma membrane"/>
    <property type="evidence" value="ECO:0007669"/>
    <property type="project" value="UniProtKB-SubCell"/>
</dbReference>
<evidence type="ECO:0000256" key="9">
    <source>
        <dbReference type="ARBA" id="ARBA00023136"/>
    </source>
</evidence>
<evidence type="ECO:0000256" key="1">
    <source>
        <dbReference type="ARBA" id="ARBA00004202"/>
    </source>
</evidence>
<keyword evidence="9" id="KW-0472">Membrane</keyword>
<evidence type="ECO:0000256" key="2">
    <source>
        <dbReference type="ARBA" id="ARBA00022448"/>
    </source>
</evidence>
<evidence type="ECO:0000313" key="11">
    <source>
        <dbReference type="EMBL" id="MBU9735264.1"/>
    </source>
</evidence>
<reference evidence="11" key="1">
    <citation type="submission" date="2021-06" db="EMBL/GenBank/DDBJ databases">
        <title>Description of novel taxa of the family Lachnospiraceae.</title>
        <authorList>
            <person name="Chaplin A.V."/>
            <person name="Sokolova S.R."/>
            <person name="Pikina A.P."/>
            <person name="Korzhanova M."/>
            <person name="Belova V."/>
            <person name="Korostin D."/>
            <person name="Efimov B.A."/>
        </authorList>
    </citation>
    <scope>NUCLEOTIDE SEQUENCE</scope>
    <source>
        <strain evidence="11">ASD5720</strain>
    </source>
</reference>
<keyword evidence="8" id="KW-1278">Translocase</keyword>
<sequence length="500" mass="55730">MGENDLVLKVTDVSKSFSGVQVLNRIQFELKKGEVHALLGENGAGKSTFMKILLGIHTADSGSILFKGKEVHFKEPYDALQAGISMIHQEISLIPNMTVAENIWVGREKQFYKHGFIDRKAQLAKTRELLESLKVSIDPQAMVKNLSIAGMQMVELVRAVSYHSDIIIMDEPTSALTQSEIEVLYRVVKGLAEDGISVIFISHKLEEVFEICDRVTILRDGHYIETRECAETDMPTLIRLIVGRELNQMFPKEEAPIGEEVLSVRHLCRSGVYEDISFQVRQGEIVGICGLMGAGRTEIMRGLFGVDPVDSGEITVRGNRCKIRSPRDAIRCGLGMVTEDRLQLGGIRILSIKVNMTLVYLKKLCTAKLFVRKREESSRCREMMELMEVKAASVNQAISQLSGGNQQKVIVGKWLMNQPDILILDEPTRGIDIGSKSEIHRLISNLAKKGMAILMVSSELPEVLGMSDRILVIREGKIVAEHNRGDVSQEILIKEEFGAS</sequence>
<dbReference type="EMBL" id="JAHQCW010000002">
    <property type="protein sequence ID" value="MBU9735264.1"/>
    <property type="molecule type" value="Genomic_DNA"/>
</dbReference>
<keyword evidence="2" id="KW-0813">Transport</keyword>
<dbReference type="InterPro" id="IPR017871">
    <property type="entry name" value="ABC_transporter-like_CS"/>
</dbReference>
<dbReference type="InterPro" id="IPR027417">
    <property type="entry name" value="P-loop_NTPase"/>
</dbReference>
<evidence type="ECO:0000256" key="6">
    <source>
        <dbReference type="ARBA" id="ARBA00022741"/>
    </source>
</evidence>
<dbReference type="Pfam" id="PF00005">
    <property type="entry name" value="ABC_tran"/>
    <property type="match status" value="2"/>
</dbReference>
<dbReference type="PROSITE" id="PS50893">
    <property type="entry name" value="ABC_TRANSPORTER_2"/>
    <property type="match status" value="1"/>
</dbReference>
<evidence type="ECO:0000256" key="5">
    <source>
        <dbReference type="ARBA" id="ARBA00022737"/>
    </source>
</evidence>
<name>A0A949JW98_9FIRM</name>
<comment type="caution">
    <text evidence="11">The sequence shown here is derived from an EMBL/GenBank/DDBJ whole genome shotgun (WGS) entry which is preliminary data.</text>
</comment>
<gene>
    <name evidence="11" type="ORF">KTH89_01880</name>
</gene>
<dbReference type="InterPro" id="IPR003439">
    <property type="entry name" value="ABC_transporter-like_ATP-bd"/>
</dbReference>
<keyword evidence="12" id="KW-1185">Reference proteome</keyword>
<evidence type="ECO:0000256" key="4">
    <source>
        <dbReference type="ARBA" id="ARBA00022597"/>
    </source>
</evidence>
<comment type="subcellular location">
    <subcellularLocation>
        <location evidence="1">Cell membrane</location>
        <topology evidence="1">Peripheral membrane protein</topology>
    </subcellularLocation>
</comment>
<dbReference type="SMART" id="SM00382">
    <property type="entry name" value="AAA"/>
    <property type="match status" value="2"/>
</dbReference>
<dbReference type="CDD" id="cd03215">
    <property type="entry name" value="ABC_Carb_Monos_II"/>
    <property type="match status" value="1"/>
</dbReference>
<organism evidence="11 12">
    <name type="scientific">Diplocloster agilis</name>
    <dbReference type="NCBI Taxonomy" id="2850323"/>
    <lineage>
        <taxon>Bacteria</taxon>
        <taxon>Bacillati</taxon>
        <taxon>Bacillota</taxon>
        <taxon>Clostridia</taxon>
        <taxon>Lachnospirales</taxon>
        <taxon>Lachnospiraceae</taxon>
        <taxon>Diplocloster</taxon>
    </lineage>
</organism>
<dbReference type="GO" id="GO:0016887">
    <property type="term" value="F:ATP hydrolysis activity"/>
    <property type="evidence" value="ECO:0007669"/>
    <property type="project" value="InterPro"/>
</dbReference>